<feature type="region of interest" description="Disordered" evidence="1">
    <location>
        <begin position="352"/>
        <end position="388"/>
    </location>
</feature>
<keyword evidence="3" id="KW-1185">Reference proteome</keyword>
<accession>A0AAD3H0C8</accession>
<name>A0AAD3H0C8_9STRA</name>
<proteinExistence type="predicted"/>
<gene>
    <name evidence="2" type="ORF">CTEN210_01718</name>
</gene>
<sequence length="449" mass="50463">MKKFKKASQKVAGVAKRSGVVKLYTAKQRKTALLSNSKKKLDPIEQKANSQRCVANVDATKAMFRVADSEDTNKDGFVDEYHPVQYGLLRSAIRILKNSPSGTWAVQIDGELIYCTQEILVSVVKGDPRFADKSREKLYTSLLHNDTWIDGLSQAPWHPEQLDHVRVCLLEYGRNWEFPELTAKKKKKPKKVGYSFIGKELKQNDPLFDGKTETSIRQKAKQLNIEESISTCFEWHQKELDHIRVSLLGLGEQWDLGKEKKITFTDIGRELKQNDPLFKEKTEDAIIEKAQQLDREDFISTRTFDTVSELLPIDASMSDVPVVKPVPDDKQTPDIPFYDVLLKWFLSLAPMTSSSTNEDGDRKPAAVESPHKNNADANSSDVGSNRNGADAIASDDAFGTAISSAMPSLTYNPNVSWNELYSAIKDDSKNIQPLEQAVGEFQKGDVYEV</sequence>
<feature type="compositionally biased region" description="Polar residues" evidence="1">
    <location>
        <begin position="375"/>
        <end position="387"/>
    </location>
</feature>
<evidence type="ECO:0000313" key="3">
    <source>
        <dbReference type="Proteomes" id="UP001054902"/>
    </source>
</evidence>
<reference evidence="2 3" key="1">
    <citation type="journal article" date="2021" name="Sci. Rep.">
        <title>The genome of the diatom Chaetoceros tenuissimus carries an ancient integrated fragment of an extant virus.</title>
        <authorList>
            <person name="Hongo Y."/>
            <person name="Kimura K."/>
            <person name="Takaki Y."/>
            <person name="Yoshida Y."/>
            <person name="Baba S."/>
            <person name="Kobayashi G."/>
            <person name="Nagasaki K."/>
            <person name="Hano T."/>
            <person name="Tomaru Y."/>
        </authorList>
    </citation>
    <scope>NUCLEOTIDE SEQUENCE [LARGE SCALE GENOMIC DNA]</scope>
    <source>
        <strain evidence="2 3">NIES-3715</strain>
    </source>
</reference>
<dbReference type="Proteomes" id="UP001054902">
    <property type="component" value="Unassembled WGS sequence"/>
</dbReference>
<comment type="caution">
    <text evidence="2">The sequence shown here is derived from an EMBL/GenBank/DDBJ whole genome shotgun (WGS) entry which is preliminary data.</text>
</comment>
<dbReference type="AlphaFoldDB" id="A0AAD3H0C8"/>
<evidence type="ECO:0000256" key="1">
    <source>
        <dbReference type="SAM" id="MobiDB-lite"/>
    </source>
</evidence>
<organism evidence="2 3">
    <name type="scientific">Chaetoceros tenuissimus</name>
    <dbReference type="NCBI Taxonomy" id="426638"/>
    <lineage>
        <taxon>Eukaryota</taxon>
        <taxon>Sar</taxon>
        <taxon>Stramenopiles</taxon>
        <taxon>Ochrophyta</taxon>
        <taxon>Bacillariophyta</taxon>
        <taxon>Coscinodiscophyceae</taxon>
        <taxon>Chaetocerotophycidae</taxon>
        <taxon>Chaetocerotales</taxon>
        <taxon>Chaetocerotaceae</taxon>
        <taxon>Chaetoceros</taxon>
    </lineage>
</organism>
<evidence type="ECO:0000313" key="2">
    <source>
        <dbReference type="EMBL" id="GFH45244.1"/>
    </source>
</evidence>
<feature type="compositionally biased region" description="Basic and acidic residues" evidence="1">
    <location>
        <begin position="359"/>
        <end position="374"/>
    </location>
</feature>
<dbReference type="EMBL" id="BLLK01000020">
    <property type="protein sequence ID" value="GFH45244.1"/>
    <property type="molecule type" value="Genomic_DNA"/>
</dbReference>
<protein>
    <submittedName>
        <fullName evidence="2">Uncharacterized protein</fullName>
    </submittedName>
</protein>